<keyword evidence="3" id="KW-1185">Reference proteome</keyword>
<name>A0ABW6IDD4_9CYAN</name>
<dbReference type="EMBL" id="JBHZOL010000021">
    <property type="protein sequence ID" value="MFE4105399.1"/>
    <property type="molecule type" value="Genomic_DNA"/>
</dbReference>
<feature type="transmembrane region" description="Helical" evidence="1">
    <location>
        <begin position="6"/>
        <end position="24"/>
    </location>
</feature>
<evidence type="ECO:0000256" key="1">
    <source>
        <dbReference type="SAM" id="Phobius"/>
    </source>
</evidence>
<organism evidence="2 3">
    <name type="scientific">Almyronema epifaneia S1</name>
    <dbReference type="NCBI Taxonomy" id="2991925"/>
    <lineage>
        <taxon>Bacteria</taxon>
        <taxon>Bacillati</taxon>
        <taxon>Cyanobacteriota</taxon>
        <taxon>Cyanophyceae</taxon>
        <taxon>Nodosilineales</taxon>
        <taxon>Nodosilineaceae</taxon>
        <taxon>Almyronema</taxon>
        <taxon>Almyronema epifaneia</taxon>
    </lineage>
</organism>
<sequence length="216" mass="24916">MEQAWIFVIATLVFAIALGLRLYFAHRRTQAIAALASQLGLTFLDKGNHLIPALIWNFDLFSKGRSRRVHNVLKGRANGADVCLFDYSYRTGSGKNSSTHYHTVALLWTEKLDLPTFLLIPENLFHKIGRVFGYRDIDFGDYPQFSQRYLLRGTDEARIRQVFDYRVIPFYEQRQRTCTEGAGHAFIYYRTDGRLSPDRWSSLLNEAQTVVGLLSR</sequence>
<keyword evidence="1" id="KW-0812">Transmembrane</keyword>
<dbReference type="Proteomes" id="UP001600165">
    <property type="component" value="Unassembled WGS sequence"/>
</dbReference>
<dbReference type="RefSeq" id="WP_377961855.1">
    <property type="nucleotide sequence ID" value="NZ_JBHZOL010000021.1"/>
</dbReference>
<proteinExistence type="predicted"/>
<accession>A0ABW6IDD4</accession>
<evidence type="ECO:0000313" key="2">
    <source>
        <dbReference type="EMBL" id="MFE4105399.1"/>
    </source>
</evidence>
<protein>
    <submittedName>
        <fullName evidence="2">Uncharacterized protein</fullName>
    </submittedName>
</protein>
<keyword evidence="1" id="KW-0472">Membrane</keyword>
<reference evidence="2 3" key="1">
    <citation type="submission" date="2024-10" db="EMBL/GenBank/DDBJ databases">
        <authorList>
            <person name="Ratan Roy A."/>
            <person name="Morales Sandoval P.H."/>
            <person name="De Los Santos Villalobos S."/>
            <person name="Chakraborty S."/>
            <person name="Mukherjee J."/>
        </authorList>
    </citation>
    <scope>NUCLEOTIDE SEQUENCE [LARGE SCALE GENOMIC DNA]</scope>
    <source>
        <strain evidence="2 3">S1</strain>
    </source>
</reference>
<evidence type="ECO:0000313" key="3">
    <source>
        <dbReference type="Proteomes" id="UP001600165"/>
    </source>
</evidence>
<keyword evidence="1" id="KW-1133">Transmembrane helix</keyword>
<comment type="caution">
    <text evidence="2">The sequence shown here is derived from an EMBL/GenBank/DDBJ whole genome shotgun (WGS) entry which is preliminary data.</text>
</comment>
<gene>
    <name evidence="2" type="ORF">ACFVKH_03850</name>
</gene>